<name>A0A0F9HJB9_9ZZZZ</name>
<accession>A0A0F9HJB9</accession>
<evidence type="ECO:0000313" key="1">
    <source>
        <dbReference type="EMBL" id="KKM15491.1"/>
    </source>
</evidence>
<gene>
    <name evidence="1" type="ORF">LCGC14_1695550</name>
</gene>
<protein>
    <recommendedName>
        <fullName evidence="2">DUF2695 domain-containing protein</fullName>
    </recommendedName>
</protein>
<proteinExistence type="predicted"/>
<dbReference type="AlphaFoldDB" id="A0A0F9HJB9"/>
<reference evidence="1" key="1">
    <citation type="journal article" date="2015" name="Nature">
        <title>Complex archaea that bridge the gap between prokaryotes and eukaryotes.</title>
        <authorList>
            <person name="Spang A."/>
            <person name="Saw J.H."/>
            <person name="Jorgensen S.L."/>
            <person name="Zaremba-Niedzwiedzka K."/>
            <person name="Martijn J."/>
            <person name="Lind A.E."/>
            <person name="van Eijk R."/>
            <person name="Schleper C."/>
            <person name="Guy L."/>
            <person name="Ettema T.J."/>
        </authorList>
    </citation>
    <scope>NUCLEOTIDE SEQUENCE</scope>
</reference>
<sequence length="188" mass="21957">MKKERECIVRDPRLKRVRNEIRALLRAWCRDVRSSLNKVFLAEDNSDKSKEIHNRISELDVMERKSIILCPDCGRRDQDMAYVPSMNEWICVECNSKRVYFDELKEEVLTEMTMTGIKDFLERLSGGNGIELSRFGSKCNGYEDSKRILNEMGVGKDIQDKFLELCSYYGGHCDCEILLNAERELLKK</sequence>
<dbReference type="EMBL" id="LAZR01014895">
    <property type="protein sequence ID" value="KKM15491.1"/>
    <property type="molecule type" value="Genomic_DNA"/>
</dbReference>
<organism evidence="1">
    <name type="scientific">marine sediment metagenome</name>
    <dbReference type="NCBI Taxonomy" id="412755"/>
    <lineage>
        <taxon>unclassified sequences</taxon>
        <taxon>metagenomes</taxon>
        <taxon>ecological metagenomes</taxon>
    </lineage>
</organism>
<evidence type="ECO:0008006" key="2">
    <source>
        <dbReference type="Google" id="ProtNLM"/>
    </source>
</evidence>
<comment type="caution">
    <text evidence="1">The sequence shown here is derived from an EMBL/GenBank/DDBJ whole genome shotgun (WGS) entry which is preliminary data.</text>
</comment>